<dbReference type="AlphaFoldDB" id="A0A2V3U679"/>
<keyword evidence="6 7" id="KW-0472">Membrane</keyword>
<organism evidence="9 10">
    <name type="scientific">Chelatococcus asaccharovorans</name>
    <dbReference type="NCBI Taxonomy" id="28210"/>
    <lineage>
        <taxon>Bacteria</taxon>
        <taxon>Pseudomonadati</taxon>
        <taxon>Pseudomonadota</taxon>
        <taxon>Alphaproteobacteria</taxon>
        <taxon>Hyphomicrobiales</taxon>
        <taxon>Chelatococcaceae</taxon>
        <taxon>Chelatococcus</taxon>
    </lineage>
</organism>
<proteinExistence type="inferred from homology"/>
<evidence type="ECO:0000313" key="9">
    <source>
        <dbReference type="EMBL" id="PXW58004.1"/>
    </source>
</evidence>
<dbReference type="RefSeq" id="WP_110375321.1">
    <property type="nucleotide sequence ID" value="NZ_JAHBRY010000001.1"/>
</dbReference>
<dbReference type="PROSITE" id="PS50928">
    <property type="entry name" value="ABC_TM1"/>
    <property type="match status" value="1"/>
</dbReference>
<feature type="transmembrane region" description="Helical" evidence="7">
    <location>
        <begin position="92"/>
        <end position="121"/>
    </location>
</feature>
<feature type="domain" description="ABC transmembrane type-1" evidence="8">
    <location>
        <begin position="96"/>
        <end position="310"/>
    </location>
</feature>
<feature type="transmembrane region" description="Helical" evidence="7">
    <location>
        <begin position="133"/>
        <end position="154"/>
    </location>
</feature>
<dbReference type="OrthoDB" id="7375219at2"/>
<dbReference type="InterPro" id="IPR000515">
    <property type="entry name" value="MetI-like"/>
</dbReference>
<reference evidence="9 10" key="1">
    <citation type="submission" date="2018-05" db="EMBL/GenBank/DDBJ databases">
        <title>Genomic Encyclopedia of Type Strains, Phase IV (KMG-IV): sequencing the most valuable type-strain genomes for metagenomic binning, comparative biology and taxonomic classification.</title>
        <authorList>
            <person name="Goeker M."/>
        </authorList>
    </citation>
    <scope>NUCLEOTIDE SEQUENCE [LARGE SCALE GENOMIC DNA]</scope>
    <source>
        <strain evidence="9 10">DSM 6462</strain>
    </source>
</reference>
<dbReference type="GO" id="GO:0005886">
    <property type="term" value="C:plasma membrane"/>
    <property type="evidence" value="ECO:0007669"/>
    <property type="project" value="UniProtKB-SubCell"/>
</dbReference>
<evidence type="ECO:0000256" key="6">
    <source>
        <dbReference type="ARBA" id="ARBA00023136"/>
    </source>
</evidence>
<keyword evidence="10" id="KW-1185">Reference proteome</keyword>
<keyword evidence="5 7" id="KW-1133">Transmembrane helix</keyword>
<feature type="transmembrane region" description="Helical" evidence="7">
    <location>
        <begin position="289"/>
        <end position="311"/>
    </location>
</feature>
<dbReference type="PANTHER" id="PTHR43005">
    <property type="entry name" value="BLR7065 PROTEIN"/>
    <property type="match status" value="1"/>
</dbReference>
<evidence type="ECO:0000313" key="10">
    <source>
        <dbReference type="Proteomes" id="UP000248021"/>
    </source>
</evidence>
<evidence type="ECO:0000256" key="1">
    <source>
        <dbReference type="ARBA" id="ARBA00004651"/>
    </source>
</evidence>
<keyword evidence="2 7" id="KW-0813">Transport</keyword>
<protein>
    <submittedName>
        <fullName evidence="9">Carbohydrate ABC transporter membrane protein 1 (CUT1 family)</fullName>
    </submittedName>
</protein>
<keyword evidence="3" id="KW-1003">Cell membrane</keyword>
<dbReference type="PANTHER" id="PTHR43005:SF1">
    <property type="entry name" value="SPERMIDINE_PUTRESCINE TRANSPORT SYSTEM PERMEASE PROTEIN"/>
    <property type="match status" value="1"/>
</dbReference>
<keyword evidence="4 7" id="KW-0812">Transmembrane</keyword>
<feature type="transmembrane region" description="Helical" evidence="7">
    <location>
        <begin position="230"/>
        <end position="254"/>
    </location>
</feature>
<dbReference type="Pfam" id="PF00528">
    <property type="entry name" value="BPD_transp_1"/>
    <property type="match status" value="1"/>
</dbReference>
<gene>
    <name evidence="9" type="ORF">C7450_106177</name>
</gene>
<dbReference type="SUPFAM" id="SSF161098">
    <property type="entry name" value="MetI-like"/>
    <property type="match status" value="1"/>
</dbReference>
<evidence type="ECO:0000256" key="5">
    <source>
        <dbReference type="ARBA" id="ARBA00022989"/>
    </source>
</evidence>
<dbReference type="InterPro" id="IPR035906">
    <property type="entry name" value="MetI-like_sf"/>
</dbReference>
<evidence type="ECO:0000256" key="7">
    <source>
        <dbReference type="RuleBase" id="RU363032"/>
    </source>
</evidence>
<feature type="transmembrane region" description="Helical" evidence="7">
    <location>
        <begin position="34"/>
        <end position="56"/>
    </location>
</feature>
<sequence length="319" mass="35559">MNQHRTIAPSFTPRSAPARRTFGLDLARPSRRHWLGYLLLAPAVLLIALIIIYPLFVSVDMSFQNVGLVRLGAPRRPFTTINYERLITSPEFWMACWVTFKLIVVVTIACFVLGVGTGLLVNNKFRGRAIARLFVALPWAVPEIVAVVIFAWIFDSSFGLMNWFFIKLGLVNTTINWFSDPTAAFAAVAVTMVWKGYPFVSIMTLAGLQSIPEDFYNAARVDGANAWQRFINITLPCLMPVLGVTMVLTILWVFRDFSIIYVLTGGGPLRATQTLSIMTYEQAFSFFKMGYASAVGVVTLILCVIASRLMVGRSAESIY</sequence>
<dbReference type="GO" id="GO:0055085">
    <property type="term" value="P:transmembrane transport"/>
    <property type="evidence" value="ECO:0007669"/>
    <property type="project" value="InterPro"/>
</dbReference>
<comment type="similarity">
    <text evidence="7">Belongs to the binding-protein-dependent transport system permease family.</text>
</comment>
<dbReference type="Gene3D" id="1.10.3720.10">
    <property type="entry name" value="MetI-like"/>
    <property type="match status" value="1"/>
</dbReference>
<accession>A0A2V3U679</accession>
<dbReference type="CDD" id="cd06261">
    <property type="entry name" value="TM_PBP2"/>
    <property type="match status" value="1"/>
</dbReference>
<dbReference type="Proteomes" id="UP000248021">
    <property type="component" value="Unassembled WGS sequence"/>
</dbReference>
<dbReference type="EMBL" id="QJJK01000006">
    <property type="protein sequence ID" value="PXW58004.1"/>
    <property type="molecule type" value="Genomic_DNA"/>
</dbReference>
<comment type="caution">
    <text evidence="9">The sequence shown here is derived from an EMBL/GenBank/DDBJ whole genome shotgun (WGS) entry which is preliminary data.</text>
</comment>
<evidence type="ECO:0000256" key="3">
    <source>
        <dbReference type="ARBA" id="ARBA00022475"/>
    </source>
</evidence>
<comment type="subcellular location">
    <subcellularLocation>
        <location evidence="1 7">Cell membrane</location>
        <topology evidence="1 7">Multi-pass membrane protein</topology>
    </subcellularLocation>
</comment>
<evidence type="ECO:0000256" key="4">
    <source>
        <dbReference type="ARBA" id="ARBA00022692"/>
    </source>
</evidence>
<evidence type="ECO:0000256" key="2">
    <source>
        <dbReference type="ARBA" id="ARBA00022448"/>
    </source>
</evidence>
<evidence type="ECO:0000259" key="8">
    <source>
        <dbReference type="PROSITE" id="PS50928"/>
    </source>
</evidence>
<name>A0A2V3U679_9HYPH</name>